<feature type="region of interest" description="Disordered" evidence="1">
    <location>
        <begin position="1"/>
        <end position="26"/>
    </location>
</feature>
<gene>
    <name evidence="2" type="ORF">Mal48_49100</name>
</gene>
<evidence type="ECO:0000256" key="1">
    <source>
        <dbReference type="SAM" id="MobiDB-lite"/>
    </source>
</evidence>
<evidence type="ECO:0000313" key="3">
    <source>
        <dbReference type="Proteomes" id="UP000315724"/>
    </source>
</evidence>
<feature type="compositionally biased region" description="Low complexity" evidence="1">
    <location>
        <begin position="17"/>
        <end position="26"/>
    </location>
</feature>
<name>A0A517QVH4_9PLAN</name>
<dbReference type="OrthoDB" id="252714at2"/>
<reference evidence="2 3" key="1">
    <citation type="submission" date="2019-02" db="EMBL/GenBank/DDBJ databases">
        <title>Deep-cultivation of Planctomycetes and their phenomic and genomic characterization uncovers novel biology.</title>
        <authorList>
            <person name="Wiegand S."/>
            <person name="Jogler M."/>
            <person name="Boedeker C."/>
            <person name="Pinto D."/>
            <person name="Vollmers J."/>
            <person name="Rivas-Marin E."/>
            <person name="Kohn T."/>
            <person name="Peeters S.H."/>
            <person name="Heuer A."/>
            <person name="Rast P."/>
            <person name="Oberbeckmann S."/>
            <person name="Bunk B."/>
            <person name="Jeske O."/>
            <person name="Meyerdierks A."/>
            <person name="Storesund J.E."/>
            <person name="Kallscheuer N."/>
            <person name="Luecker S."/>
            <person name="Lage O.M."/>
            <person name="Pohl T."/>
            <person name="Merkel B.J."/>
            <person name="Hornburger P."/>
            <person name="Mueller R.-W."/>
            <person name="Bruemmer F."/>
            <person name="Labrenz M."/>
            <person name="Spormann A.M."/>
            <person name="Op den Camp H."/>
            <person name="Overmann J."/>
            <person name="Amann R."/>
            <person name="Jetten M.S.M."/>
            <person name="Mascher T."/>
            <person name="Medema M.H."/>
            <person name="Devos D.P."/>
            <person name="Kaster A.-K."/>
            <person name="Ovreas L."/>
            <person name="Rohde M."/>
            <person name="Galperin M.Y."/>
            <person name="Jogler C."/>
        </authorList>
    </citation>
    <scope>NUCLEOTIDE SEQUENCE [LARGE SCALE GENOMIC DNA]</scope>
    <source>
        <strain evidence="2 3">Mal48</strain>
    </source>
</reference>
<organism evidence="2 3">
    <name type="scientific">Thalassoglobus polymorphus</name>
    <dbReference type="NCBI Taxonomy" id="2527994"/>
    <lineage>
        <taxon>Bacteria</taxon>
        <taxon>Pseudomonadati</taxon>
        <taxon>Planctomycetota</taxon>
        <taxon>Planctomycetia</taxon>
        <taxon>Planctomycetales</taxon>
        <taxon>Planctomycetaceae</taxon>
        <taxon>Thalassoglobus</taxon>
    </lineage>
</organism>
<dbReference type="KEGG" id="tpol:Mal48_49100"/>
<proteinExistence type="predicted"/>
<dbReference type="Proteomes" id="UP000315724">
    <property type="component" value="Chromosome"/>
</dbReference>
<accession>A0A517QVH4</accession>
<protein>
    <submittedName>
        <fullName evidence="2">Uncharacterized protein</fullName>
    </submittedName>
</protein>
<dbReference type="AlphaFoldDB" id="A0A517QVH4"/>
<dbReference type="EMBL" id="CP036267">
    <property type="protein sequence ID" value="QDT35632.1"/>
    <property type="molecule type" value="Genomic_DNA"/>
</dbReference>
<dbReference type="RefSeq" id="WP_145205519.1">
    <property type="nucleotide sequence ID" value="NZ_CP036267.1"/>
</dbReference>
<keyword evidence="3" id="KW-1185">Reference proteome</keyword>
<evidence type="ECO:0000313" key="2">
    <source>
        <dbReference type="EMBL" id="QDT35632.1"/>
    </source>
</evidence>
<sequence>MGFLKPNNAKSIREDSSAQSARHSASSTQLEEHLKIARYGSYLLTDAVRPAFDLKVIPGAGWRKDVYRDAETEIDVPVIMASQTREKLFDLFMDLLVPLGDEVDVVLETSHDSSLGKHDDLYRESIELPILKSMLYDYEDVLTNDGCTGIAVLNAQVPMEVQFDEHKLLMMYGHDLDPFIEVLESHGLYQSDTIRFITEAEHIHSSTEEHIEQFNELRYQLGVEFS</sequence>